<evidence type="ECO:0000313" key="3">
    <source>
        <dbReference type="Proteomes" id="UP000002457"/>
    </source>
</evidence>
<dbReference type="Proteomes" id="UP000002457">
    <property type="component" value="Chromosome"/>
</dbReference>
<dbReference type="EMBL" id="CP001338">
    <property type="protein sequence ID" value="ACL15584.1"/>
    <property type="molecule type" value="Genomic_DNA"/>
</dbReference>
<proteinExistence type="predicted"/>
<accession>B8GJ11</accession>
<dbReference type="AlphaFoldDB" id="B8GJ11"/>
<feature type="domain" description="Formylmethanofuran dehydrogenase subunit E" evidence="1">
    <location>
        <begin position="7"/>
        <end position="137"/>
    </location>
</feature>
<name>B8GJ11_METPE</name>
<dbReference type="KEGG" id="mpl:Mpal_0197"/>
<dbReference type="PANTHER" id="PTHR39418:SF1">
    <property type="entry name" value="DEHYDROGENASE"/>
    <property type="match status" value="1"/>
</dbReference>
<organism evidence="2 3">
    <name type="scientific">Methanosphaerula palustris (strain ATCC BAA-1556 / DSM 19958 / E1-9c)</name>
    <dbReference type="NCBI Taxonomy" id="521011"/>
    <lineage>
        <taxon>Archaea</taxon>
        <taxon>Methanobacteriati</taxon>
        <taxon>Methanobacteriota</taxon>
        <taxon>Stenosarchaea group</taxon>
        <taxon>Methanomicrobia</taxon>
        <taxon>Methanomicrobiales</taxon>
        <taxon>Methanoregulaceae</taxon>
        <taxon>Methanosphaerula</taxon>
    </lineage>
</organism>
<protein>
    <submittedName>
        <fullName evidence="2">Formylmethanofuran dehydrogenase subunit E region</fullName>
    </submittedName>
</protein>
<reference evidence="2 3" key="1">
    <citation type="journal article" date="2015" name="Genome Announc.">
        <title>Complete Genome Sequence of Methanosphaerula palustris E1-9CT, a Hydrogenotrophic Methanogen Isolated from a Minerotrophic Fen Peatland.</title>
        <authorList>
            <person name="Cadillo-Quiroz H."/>
            <person name="Browne P."/>
            <person name="Kyrpides N."/>
            <person name="Woyke T."/>
            <person name="Goodwin L."/>
            <person name="Detter C."/>
            <person name="Yavitt J.B."/>
            <person name="Zinder S.H."/>
        </authorList>
    </citation>
    <scope>NUCLEOTIDE SEQUENCE [LARGE SCALE GENOMIC DNA]</scope>
    <source>
        <strain evidence="3">ATCC BAA-1556 / DSM 19958 / E1-9c</strain>
    </source>
</reference>
<dbReference type="RefSeq" id="WP_012616903.1">
    <property type="nucleotide sequence ID" value="NC_011832.1"/>
</dbReference>
<dbReference type="GeneID" id="7270968"/>
<dbReference type="SUPFAM" id="SSF143555">
    <property type="entry name" value="FwdE-like"/>
    <property type="match status" value="1"/>
</dbReference>
<sequence length="182" mass="20626">MALCGEFHTYPAPGLIIGVSMVEYARELLSIRPGEKIYAVCETPKCLPDALQVILHCTCGNNRLRIVRAGRFAFTVNRASEESMARGFRIFVDQEKLKTWPTLLAWFTHDSCFDKKTMTDRLFEEILTAGQQILSSERVRVPVHKKEWWSTKICESCGQMVPSTFMSGGVCAACADKYYELE</sequence>
<dbReference type="InterPro" id="IPR053194">
    <property type="entry name" value="tRNA_methyltr_O"/>
</dbReference>
<keyword evidence="3" id="KW-1185">Reference proteome</keyword>
<dbReference type="InterPro" id="IPR003814">
    <property type="entry name" value="FmdEsu_dom"/>
</dbReference>
<dbReference type="eggNOG" id="arCOG00763">
    <property type="taxonomic scope" value="Archaea"/>
</dbReference>
<dbReference type="Pfam" id="PF02663">
    <property type="entry name" value="FmdE"/>
    <property type="match status" value="1"/>
</dbReference>
<dbReference type="Gene3D" id="3.30.1330.130">
    <property type="match status" value="1"/>
</dbReference>
<evidence type="ECO:0000259" key="1">
    <source>
        <dbReference type="Pfam" id="PF02663"/>
    </source>
</evidence>
<evidence type="ECO:0000313" key="2">
    <source>
        <dbReference type="EMBL" id="ACL15584.1"/>
    </source>
</evidence>
<dbReference type="HOGENOM" id="CLU_112307_0_0_2"/>
<gene>
    <name evidence="2" type="ordered locus">Mpal_0197</name>
</gene>
<dbReference type="PANTHER" id="PTHR39418">
    <property type="entry name" value="DEHYDROGENASE-RELATED"/>
    <property type="match status" value="1"/>
</dbReference>
<dbReference type="STRING" id="521011.Mpal_0197"/>